<dbReference type="EMBL" id="CAFAAT010000030">
    <property type="protein sequence ID" value="CAB4802874.1"/>
    <property type="molecule type" value="Genomic_DNA"/>
</dbReference>
<dbReference type="EMBL" id="CAFAAE010000100">
    <property type="protein sequence ID" value="CAB4793002.1"/>
    <property type="molecule type" value="Genomic_DNA"/>
</dbReference>
<proteinExistence type="predicted"/>
<protein>
    <submittedName>
        <fullName evidence="3">Unannotated protein</fullName>
    </submittedName>
</protein>
<sequence>MEYLFAKSARKHKIGRAHTLFVIAKNAPVEFAALAGKSPRLYWIGQDSRGVELEIIGVQLESQILIIHVMPRNFRRIKRRRSNEKG</sequence>
<accession>A0A6J6Y4G3</accession>
<reference evidence="3" key="1">
    <citation type="submission" date="2020-05" db="EMBL/GenBank/DDBJ databases">
        <authorList>
            <person name="Chiriac C."/>
            <person name="Salcher M."/>
            <person name="Ghai R."/>
            <person name="Kavagutti S V."/>
        </authorList>
    </citation>
    <scope>NUCLEOTIDE SEQUENCE</scope>
</reference>
<evidence type="ECO:0000313" key="2">
    <source>
        <dbReference type="EMBL" id="CAB4793002.1"/>
    </source>
</evidence>
<evidence type="ECO:0000313" key="3">
    <source>
        <dbReference type="EMBL" id="CAB4802874.1"/>
    </source>
</evidence>
<gene>
    <name evidence="1" type="ORF">UFOPK2312_00625</name>
    <name evidence="2" type="ORF">UFOPK2982_00713</name>
    <name evidence="3" type="ORF">UFOPK3083_00452</name>
</gene>
<dbReference type="AlphaFoldDB" id="A0A6J6Y4G3"/>
<name>A0A6J6Y4G3_9ZZZZ</name>
<evidence type="ECO:0000313" key="1">
    <source>
        <dbReference type="EMBL" id="CAB4672115.1"/>
    </source>
</evidence>
<organism evidence="3">
    <name type="scientific">freshwater metagenome</name>
    <dbReference type="NCBI Taxonomy" id="449393"/>
    <lineage>
        <taxon>unclassified sequences</taxon>
        <taxon>metagenomes</taxon>
        <taxon>ecological metagenomes</taxon>
    </lineage>
</organism>
<dbReference type="EMBL" id="CAEZWY010000058">
    <property type="protein sequence ID" value="CAB4672115.1"/>
    <property type="molecule type" value="Genomic_DNA"/>
</dbReference>